<proteinExistence type="inferred from homology"/>
<reference evidence="3 4" key="2">
    <citation type="submission" date="2009-02" db="EMBL/GenBank/DDBJ databases">
        <title>Draft genome sequence of Blautia hydrogenotrophica DSM 10507 (Ruminococcus hydrogenotrophicus DSM 10507).</title>
        <authorList>
            <person name="Sudarsanam P."/>
            <person name="Ley R."/>
            <person name="Guruge J."/>
            <person name="Turnbaugh P.J."/>
            <person name="Mahowald M."/>
            <person name="Liep D."/>
            <person name="Gordon J."/>
        </authorList>
    </citation>
    <scope>NUCLEOTIDE SEQUENCE [LARGE SCALE GENOMIC DNA]</scope>
    <source>
        <strain evidence="4">DSM 10507 / JCM 14656 / S5a33</strain>
    </source>
</reference>
<dbReference type="PANTHER" id="PTHR43477:SF1">
    <property type="entry name" value="DIHYDROANTICAPSIN 7-DEHYDROGENASE"/>
    <property type="match status" value="1"/>
</dbReference>
<dbReference type="FunFam" id="3.40.50.720:FF:000084">
    <property type="entry name" value="Short-chain dehydrogenase reductase"/>
    <property type="match status" value="1"/>
</dbReference>
<dbReference type="CDD" id="cd05233">
    <property type="entry name" value="SDR_c"/>
    <property type="match status" value="1"/>
</dbReference>
<dbReference type="InterPro" id="IPR051122">
    <property type="entry name" value="SDR_DHRS6-like"/>
</dbReference>
<evidence type="ECO:0000313" key="4">
    <source>
        <dbReference type="Proteomes" id="UP000003100"/>
    </source>
</evidence>
<reference evidence="3 4" key="1">
    <citation type="submission" date="2009-01" db="EMBL/GenBank/DDBJ databases">
        <authorList>
            <person name="Fulton L."/>
            <person name="Clifton S."/>
            <person name="Fulton B."/>
            <person name="Xu J."/>
            <person name="Minx P."/>
            <person name="Pepin K.H."/>
            <person name="Johnson M."/>
            <person name="Bhonagiri V."/>
            <person name="Nash W.E."/>
            <person name="Mardis E.R."/>
            <person name="Wilson R.K."/>
        </authorList>
    </citation>
    <scope>NUCLEOTIDE SEQUENCE [LARGE SCALE GENOMIC DNA]</scope>
    <source>
        <strain evidence="4">DSM 10507 / JCM 14656 / S5a33</strain>
    </source>
</reference>
<accession>C0CN98</accession>
<dbReference type="PRINTS" id="PR00080">
    <property type="entry name" value="SDRFAMILY"/>
</dbReference>
<name>C0CN98_BLAHS</name>
<dbReference type="eggNOG" id="COG1028">
    <property type="taxonomic scope" value="Bacteria"/>
</dbReference>
<protein>
    <submittedName>
        <fullName evidence="3">Uncharacterized protein</fullName>
    </submittedName>
</protein>
<sequence length="263" mass="28086">MKKDNQDKGDGVMRLKGKVAIVTGAGSGLGKTIAQKLAAEGAKVALADISMENAQKAAEEIQKTGGEAAAFLADITSEEQIQKMFAEVEREFGGIDLLYNNAGVSPVGTVETTTYQDFQKVLAIDLYSVFLGCKHVIPYLRKRGGGVIINTAGTFGIKPIPNKVGYSCAKAGVISLTRSVAIDMAKDNIRCNAICPGFVDTPLNKDFVGEERENFLKTYQPMDLKVQADDIANMAVFLACEEARAVTGQPVVVDGGTEACLYY</sequence>
<dbReference type="PANTHER" id="PTHR43477">
    <property type="entry name" value="DIHYDROANTICAPSIN 7-DEHYDROGENASE"/>
    <property type="match status" value="1"/>
</dbReference>
<dbReference type="GO" id="GO:0008206">
    <property type="term" value="P:bile acid metabolic process"/>
    <property type="evidence" value="ECO:0007669"/>
    <property type="project" value="UniProtKB-ARBA"/>
</dbReference>
<dbReference type="AlphaFoldDB" id="C0CN98"/>
<evidence type="ECO:0000313" key="3">
    <source>
        <dbReference type="EMBL" id="EEG48740.1"/>
    </source>
</evidence>
<dbReference type="NCBIfam" id="NF005559">
    <property type="entry name" value="PRK07231.1"/>
    <property type="match status" value="1"/>
</dbReference>
<dbReference type="Pfam" id="PF13561">
    <property type="entry name" value="adh_short_C2"/>
    <property type="match status" value="1"/>
</dbReference>
<dbReference type="InterPro" id="IPR002347">
    <property type="entry name" value="SDR_fam"/>
</dbReference>
<dbReference type="EMBL" id="ACBZ01000125">
    <property type="protein sequence ID" value="EEG48740.1"/>
    <property type="molecule type" value="Genomic_DNA"/>
</dbReference>
<dbReference type="Gene3D" id="3.40.50.720">
    <property type="entry name" value="NAD(P)-binding Rossmann-like Domain"/>
    <property type="match status" value="1"/>
</dbReference>
<organism evidence="3 4">
    <name type="scientific">Blautia hydrogenotrophica (strain DSM 10507 / JCM 14656 / S5a33)</name>
    <name type="common">Ruminococcus hydrogenotrophicus</name>
    <dbReference type="NCBI Taxonomy" id="476272"/>
    <lineage>
        <taxon>Bacteria</taxon>
        <taxon>Bacillati</taxon>
        <taxon>Bacillota</taxon>
        <taxon>Clostridia</taxon>
        <taxon>Lachnospirales</taxon>
        <taxon>Lachnospiraceae</taxon>
        <taxon>Blautia</taxon>
    </lineage>
</organism>
<dbReference type="Proteomes" id="UP000003100">
    <property type="component" value="Unassembled WGS sequence"/>
</dbReference>
<gene>
    <name evidence="3" type="ORF">RUMHYD_02336</name>
</gene>
<dbReference type="GO" id="GO:0016491">
    <property type="term" value="F:oxidoreductase activity"/>
    <property type="evidence" value="ECO:0007669"/>
    <property type="project" value="UniProtKB-KW"/>
</dbReference>
<dbReference type="InterPro" id="IPR036291">
    <property type="entry name" value="NAD(P)-bd_dom_sf"/>
</dbReference>
<dbReference type="PRINTS" id="PR00081">
    <property type="entry name" value="GDHRDH"/>
</dbReference>
<evidence type="ECO:0000256" key="1">
    <source>
        <dbReference type="ARBA" id="ARBA00006484"/>
    </source>
</evidence>
<evidence type="ECO:0000256" key="2">
    <source>
        <dbReference type="ARBA" id="ARBA00023002"/>
    </source>
</evidence>
<keyword evidence="2" id="KW-0560">Oxidoreductase</keyword>
<dbReference type="SUPFAM" id="SSF51735">
    <property type="entry name" value="NAD(P)-binding Rossmann-fold domains"/>
    <property type="match status" value="1"/>
</dbReference>
<dbReference type="PATRIC" id="fig|476272.21.peg.1771"/>
<comment type="similarity">
    <text evidence="1">Belongs to the short-chain dehydrogenases/reductases (SDR) family.</text>
</comment>
<keyword evidence="4" id="KW-1185">Reference proteome</keyword>
<dbReference type="HOGENOM" id="CLU_010194_1_0_9"/>